<accession>A0ABD0KV60</accession>
<evidence type="ECO:0008006" key="3">
    <source>
        <dbReference type="Google" id="ProtNLM"/>
    </source>
</evidence>
<evidence type="ECO:0000313" key="1">
    <source>
        <dbReference type="EMBL" id="KAK7491029.1"/>
    </source>
</evidence>
<reference evidence="1 2" key="1">
    <citation type="journal article" date="2023" name="Sci. Data">
        <title>Genome assembly of the Korean intertidal mud-creeper Batillaria attramentaria.</title>
        <authorList>
            <person name="Patra A.K."/>
            <person name="Ho P.T."/>
            <person name="Jun S."/>
            <person name="Lee S.J."/>
            <person name="Kim Y."/>
            <person name="Won Y.J."/>
        </authorList>
    </citation>
    <scope>NUCLEOTIDE SEQUENCE [LARGE SCALE GENOMIC DNA]</scope>
    <source>
        <strain evidence="1">Wonlab-2016</strain>
    </source>
</reference>
<protein>
    <recommendedName>
        <fullName evidence="3">FHA domain-containing protein</fullName>
    </recommendedName>
</protein>
<dbReference type="PANTHER" id="PTHR12156">
    <property type="entry name" value="PLECKSTRIN HOMOLOGY-LIKE DOMAIN, FAMILY B, MEMBER 3"/>
    <property type="match status" value="1"/>
</dbReference>
<comment type="caution">
    <text evidence="1">The sequence shown here is derived from an EMBL/GenBank/DDBJ whole genome shotgun (WGS) entry which is preliminary data.</text>
</comment>
<dbReference type="Proteomes" id="UP001519460">
    <property type="component" value="Unassembled WGS sequence"/>
</dbReference>
<sequence>MPVNGDRPPGGGKPISQDQLEVTQVDNALRVETDEPHLVSITKIGTRHAAEPQDIVIEGTGVGERHCYIENLSGVITLHPIAPLCAIDGKLITQPTRLAQVGLHVTDRTGVLCLRTVSASKPVICFSEFDRKNYSAVSAADSAGSHGNSRRRQVSLLLQRAIKSLPQ</sequence>
<dbReference type="EMBL" id="JACVVK020000120">
    <property type="protein sequence ID" value="KAK7491029.1"/>
    <property type="molecule type" value="Genomic_DNA"/>
</dbReference>
<dbReference type="AlphaFoldDB" id="A0ABD0KV60"/>
<evidence type="ECO:0000313" key="2">
    <source>
        <dbReference type="Proteomes" id="UP001519460"/>
    </source>
</evidence>
<dbReference type="Gene3D" id="2.60.200.20">
    <property type="match status" value="1"/>
</dbReference>
<dbReference type="SUPFAM" id="SSF49879">
    <property type="entry name" value="SMAD/FHA domain"/>
    <property type="match status" value="1"/>
</dbReference>
<keyword evidence="2" id="KW-1185">Reference proteome</keyword>
<proteinExistence type="predicted"/>
<dbReference type="PANTHER" id="PTHR12156:SF5">
    <property type="entry name" value="FI18040P1"/>
    <property type="match status" value="1"/>
</dbReference>
<name>A0ABD0KV60_9CAEN</name>
<dbReference type="InterPro" id="IPR052212">
    <property type="entry name" value="PH-like_domain"/>
</dbReference>
<organism evidence="1 2">
    <name type="scientific">Batillaria attramentaria</name>
    <dbReference type="NCBI Taxonomy" id="370345"/>
    <lineage>
        <taxon>Eukaryota</taxon>
        <taxon>Metazoa</taxon>
        <taxon>Spiralia</taxon>
        <taxon>Lophotrochozoa</taxon>
        <taxon>Mollusca</taxon>
        <taxon>Gastropoda</taxon>
        <taxon>Caenogastropoda</taxon>
        <taxon>Sorbeoconcha</taxon>
        <taxon>Cerithioidea</taxon>
        <taxon>Batillariidae</taxon>
        <taxon>Batillaria</taxon>
    </lineage>
</organism>
<gene>
    <name evidence="1" type="ORF">BaRGS_00017725</name>
</gene>
<dbReference type="InterPro" id="IPR008984">
    <property type="entry name" value="SMAD_FHA_dom_sf"/>
</dbReference>